<dbReference type="PANTHER" id="PTHR38130:SF1">
    <property type="entry name" value="EF-HAND DOMAIN-CONTAINING PROTEIN"/>
    <property type="match status" value="1"/>
</dbReference>
<dbReference type="EMBL" id="CAMXCT030002957">
    <property type="protein sequence ID" value="CAL4788855.1"/>
    <property type="molecule type" value="Genomic_DNA"/>
</dbReference>
<dbReference type="EMBL" id="CAMXCT020002957">
    <property type="protein sequence ID" value="CAL1154918.1"/>
    <property type="molecule type" value="Genomic_DNA"/>
</dbReference>
<feature type="region of interest" description="Disordered" evidence="1">
    <location>
        <begin position="330"/>
        <end position="459"/>
    </location>
</feature>
<evidence type="ECO:0000313" key="4">
    <source>
        <dbReference type="Proteomes" id="UP001152797"/>
    </source>
</evidence>
<dbReference type="AlphaFoldDB" id="A0A9P1D345"/>
<sequence length="459" mass="51274">MTCITPWHRDDKRPFLQRTDTMLLDVIRPKDVPRGQVMYPKDYDKSLMTEDIPRCQPTYDHLKYLEKPDMSVGCTDPVHAGGKARSYYAPMDRRPRDLSLTTADIELAIPRGGQHKGFRHTDPVCPRYELPSSYQLPPPEMRFNGRHCTDNSDIEKSHPRVLAPTRNYIRDPNEGRDIEFSAPNFGEKLKTLNARSRPDLSLNVQDINGVKPARPRCTDPLEPTYKVPTAATTSLHAIYAEEKGMGIQLPNVKVREIGPVKGSTSKVLHWDNGEPQLSLLREDVAGTVPQRWVGGVPTNIYDPPEIRPLMSFHDPHDIPGAQVGSLKKGIEGSRRRVNPLNPKYPMLDGNARPQPVPTFEAQRHPMLRNPSSSSSMPNLHTSRSLRPAGRRTFSELSHSQSAVSLQRDALTAAAQPGSQRLSDAGSQRPSARSQGMQSGSHPEQEEPPAQTIRFDLQGA</sequence>
<reference evidence="2" key="1">
    <citation type="submission" date="2022-10" db="EMBL/GenBank/DDBJ databases">
        <authorList>
            <person name="Chen Y."/>
            <person name="Dougan E. K."/>
            <person name="Chan C."/>
            <person name="Rhodes N."/>
            <person name="Thang M."/>
        </authorList>
    </citation>
    <scope>NUCLEOTIDE SEQUENCE</scope>
</reference>
<proteinExistence type="predicted"/>
<dbReference type="EMBL" id="CAMXCT010002957">
    <property type="protein sequence ID" value="CAI4001543.1"/>
    <property type="molecule type" value="Genomic_DNA"/>
</dbReference>
<dbReference type="PANTHER" id="PTHR38130">
    <property type="entry name" value="EF-HAND DOMAIN-CONTAINING PROTEIN"/>
    <property type="match status" value="1"/>
</dbReference>
<comment type="caution">
    <text evidence="2">The sequence shown here is derived from an EMBL/GenBank/DDBJ whole genome shotgun (WGS) entry which is preliminary data.</text>
</comment>
<gene>
    <name evidence="2" type="ORF">C1SCF055_LOCUS27582</name>
</gene>
<feature type="compositionally biased region" description="Polar residues" evidence="1">
    <location>
        <begin position="416"/>
        <end position="441"/>
    </location>
</feature>
<accession>A0A9P1D345</accession>
<reference evidence="3 4" key="2">
    <citation type="submission" date="2024-05" db="EMBL/GenBank/DDBJ databases">
        <authorList>
            <person name="Chen Y."/>
            <person name="Shah S."/>
            <person name="Dougan E. K."/>
            <person name="Thang M."/>
            <person name="Chan C."/>
        </authorList>
    </citation>
    <scope>NUCLEOTIDE SEQUENCE [LARGE SCALE GENOMIC DNA]</scope>
</reference>
<evidence type="ECO:0000256" key="1">
    <source>
        <dbReference type="SAM" id="MobiDB-lite"/>
    </source>
</evidence>
<protein>
    <submittedName>
        <fullName evidence="2">Uncharacterized protein</fullName>
    </submittedName>
</protein>
<feature type="compositionally biased region" description="Polar residues" evidence="1">
    <location>
        <begin position="369"/>
        <end position="384"/>
    </location>
</feature>
<dbReference type="Proteomes" id="UP001152797">
    <property type="component" value="Unassembled WGS sequence"/>
</dbReference>
<dbReference type="OrthoDB" id="437249at2759"/>
<evidence type="ECO:0000313" key="3">
    <source>
        <dbReference type="EMBL" id="CAL4788855.1"/>
    </source>
</evidence>
<name>A0A9P1D345_9DINO</name>
<keyword evidence="4" id="KW-1185">Reference proteome</keyword>
<feature type="compositionally biased region" description="Polar residues" evidence="1">
    <location>
        <begin position="394"/>
        <end position="404"/>
    </location>
</feature>
<organism evidence="2">
    <name type="scientific">Cladocopium goreaui</name>
    <dbReference type="NCBI Taxonomy" id="2562237"/>
    <lineage>
        <taxon>Eukaryota</taxon>
        <taxon>Sar</taxon>
        <taxon>Alveolata</taxon>
        <taxon>Dinophyceae</taxon>
        <taxon>Suessiales</taxon>
        <taxon>Symbiodiniaceae</taxon>
        <taxon>Cladocopium</taxon>
    </lineage>
</organism>
<evidence type="ECO:0000313" key="2">
    <source>
        <dbReference type="EMBL" id="CAI4001543.1"/>
    </source>
</evidence>